<name>A0AAV4Y3Q8_CAEEX</name>
<proteinExistence type="predicted"/>
<dbReference type="EMBL" id="BPLR01018621">
    <property type="protein sequence ID" value="GIZ01061.1"/>
    <property type="molecule type" value="Genomic_DNA"/>
</dbReference>
<protein>
    <submittedName>
        <fullName evidence="1">Uncharacterized protein</fullName>
    </submittedName>
</protein>
<reference evidence="1 2" key="1">
    <citation type="submission" date="2021-06" db="EMBL/GenBank/DDBJ databases">
        <title>Caerostris extrusa draft genome.</title>
        <authorList>
            <person name="Kono N."/>
            <person name="Arakawa K."/>
        </authorList>
    </citation>
    <scope>NUCLEOTIDE SEQUENCE [LARGE SCALE GENOMIC DNA]</scope>
</reference>
<accession>A0AAV4Y3Q8</accession>
<comment type="caution">
    <text evidence="1">The sequence shown here is derived from an EMBL/GenBank/DDBJ whole genome shotgun (WGS) entry which is preliminary data.</text>
</comment>
<dbReference type="AlphaFoldDB" id="A0AAV4Y3Q8"/>
<dbReference type="Proteomes" id="UP001054945">
    <property type="component" value="Unassembled WGS sequence"/>
</dbReference>
<keyword evidence="2" id="KW-1185">Reference proteome</keyword>
<gene>
    <name evidence="1" type="ORF">CEXT_794361</name>
</gene>
<evidence type="ECO:0000313" key="1">
    <source>
        <dbReference type="EMBL" id="GIZ01061.1"/>
    </source>
</evidence>
<organism evidence="1 2">
    <name type="scientific">Caerostris extrusa</name>
    <name type="common">Bark spider</name>
    <name type="synonym">Caerostris bankana</name>
    <dbReference type="NCBI Taxonomy" id="172846"/>
    <lineage>
        <taxon>Eukaryota</taxon>
        <taxon>Metazoa</taxon>
        <taxon>Ecdysozoa</taxon>
        <taxon>Arthropoda</taxon>
        <taxon>Chelicerata</taxon>
        <taxon>Arachnida</taxon>
        <taxon>Araneae</taxon>
        <taxon>Araneomorphae</taxon>
        <taxon>Entelegynae</taxon>
        <taxon>Araneoidea</taxon>
        <taxon>Araneidae</taxon>
        <taxon>Caerostris</taxon>
    </lineage>
</organism>
<sequence length="113" mass="12566">MSGIKKWHSLFSPIVGTPIHITSKIALSIASSFHRLVLTEPRILPDAVVAIEQYFPLHHEGVKFSTARRISYPVKYRTGGGVCFVLLPDAVCFVLSELSSLEERSAEWVLTLT</sequence>
<evidence type="ECO:0000313" key="2">
    <source>
        <dbReference type="Proteomes" id="UP001054945"/>
    </source>
</evidence>